<feature type="region of interest" description="Disordered" evidence="1">
    <location>
        <begin position="58"/>
        <end position="109"/>
    </location>
</feature>
<dbReference type="InterPro" id="IPR019034">
    <property type="entry name" value="UPF0390"/>
</dbReference>
<evidence type="ECO:0000256" key="1">
    <source>
        <dbReference type="SAM" id="MobiDB-lite"/>
    </source>
</evidence>
<sequence length="109" mass="11956">MAQGIVKSRVSKIPSTRRKSVSSGPKKGARVIPPRKTVLVRQNKTSKKLSAGLTAMTEQTLGKKAGHLELLNGRSQNTEKLRNRKQDKLNNSSCVKETQQQKGGTKKFG</sequence>
<name>A0A0B1PCL8_UNCNE</name>
<proteinExistence type="predicted"/>
<dbReference type="Pfam" id="PF09495">
    <property type="entry name" value="DUF2462"/>
    <property type="match status" value="1"/>
</dbReference>
<feature type="compositionally biased region" description="Basic and acidic residues" evidence="1">
    <location>
        <begin position="77"/>
        <end position="88"/>
    </location>
</feature>
<accession>A0A0B1PCL8</accession>
<dbReference type="HOGENOM" id="CLU_157438_2_0_1"/>
<dbReference type="EMBL" id="JNVN01000167">
    <property type="protein sequence ID" value="KHJ36003.1"/>
    <property type="molecule type" value="Genomic_DNA"/>
</dbReference>
<dbReference type="STRING" id="52586.A0A0B1PCL8"/>
<organism evidence="2 3">
    <name type="scientific">Uncinula necator</name>
    <name type="common">Grape powdery mildew</name>
    <dbReference type="NCBI Taxonomy" id="52586"/>
    <lineage>
        <taxon>Eukaryota</taxon>
        <taxon>Fungi</taxon>
        <taxon>Dikarya</taxon>
        <taxon>Ascomycota</taxon>
        <taxon>Pezizomycotina</taxon>
        <taxon>Leotiomycetes</taxon>
        <taxon>Erysiphales</taxon>
        <taxon>Erysiphaceae</taxon>
        <taxon>Erysiphe</taxon>
    </lineage>
</organism>
<protein>
    <submittedName>
        <fullName evidence="2">Uncharacterized protein</fullName>
    </submittedName>
</protein>
<evidence type="ECO:0000313" key="2">
    <source>
        <dbReference type="EMBL" id="KHJ36003.1"/>
    </source>
</evidence>
<reference evidence="2 3" key="1">
    <citation type="journal article" date="2014" name="BMC Genomics">
        <title>Adaptive genomic structural variation in the grape powdery mildew pathogen, Erysiphe necator.</title>
        <authorList>
            <person name="Jones L."/>
            <person name="Riaz S."/>
            <person name="Morales-Cruz A."/>
            <person name="Amrine K.C."/>
            <person name="McGuire B."/>
            <person name="Gubler W.D."/>
            <person name="Walker M.A."/>
            <person name="Cantu D."/>
        </authorList>
    </citation>
    <scope>NUCLEOTIDE SEQUENCE [LARGE SCALE GENOMIC DNA]</scope>
    <source>
        <strain evidence="3">c</strain>
    </source>
</reference>
<evidence type="ECO:0000313" key="3">
    <source>
        <dbReference type="Proteomes" id="UP000030854"/>
    </source>
</evidence>
<keyword evidence="3" id="KW-1185">Reference proteome</keyword>
<dbReference type="OMA" id="GSADKMQ"/>
<dbReference type="Proteomes" id="UP000030854">
    <property type="component" value="Unassembled WGS sequence"/>
</dbReference>
<dbReference type="AlphaFoldDB" id="A0A0B1PCL8"/>
<comment type="caution">
    <text evidence="2">The sequence shown here is derived from an EMBL/GenBank/DDBJ whole genome shotgun (WGS) entry which is preliminary data.</text>
</comment>
<feature type="region of interest" description="Disordered" evidence="1">
    <location>
        <begin position="1"/>
        <end position="34"/>
    </location>
</feature>
<dbReference type="OrthoDB" id="5239630at2759"/>
<gene>
    <name evidence="2" type="ORF">EV44_g4630</name>
</gene>